<evidence type="ECO:0000256" key="1">
    <source>
        <dbReference type="ARBA" id="ARBA00009743"/>
    </source>
</evidence>
<accession>A0ABZ0Y4C8</accession>
<dbReference type="Proteomes" id="UP001326110">
    <property type="component" value="Chromosome"/>
</dbReference>
<dbReference type="EC" id="3.2.1.22" evidence="5"/>
<dbReference type="Pfam" id="PF17801">
    <property type="entry name" value="Melibiase_C"/>
    <property type="match status" value="1"/>
</dbReference>
<dbReference type="Gene3D" id="2.60.120.1060">
    <property type="entry name" value="NPCBM/NEW2 domain"/>
    <property type="match status" value="1"/>
</dbReference>
<evidence type="ECO:0000256" key="2">
    <source>
        <dbReference type="ARBA" id="ARBA00022729"/>
    </source>
</evidence>
<dbReference type="PRINTS" id="PR00740">
    <property type="entry name" value="GLHYDRLASE27"/>
</dbReference>
<name>A0ABZ0Y4C8_9BURK</name>
<evidence type="ECO:0000256" key="6">
    <source>
        <dbReference type="SAM" id="MobiDB-lite"/>
    </source>
</evidence>
<dbReference type="SUPFAM" id="SSF51011">
    <property type="entry name" value="Glycosyl hydrolase domain"/>
    <property type="match status" value="1"/>
</dbReference>
<comment type="catalytic activity">
    <reaction evidence="5">
        <text>Hydrolysis of terminal, non-reducing alpha-D-galactose residues in alpha-D-galactosides, including galactose oligosaccharides, galactomannans and galactolipids.</text>
        <dbReference type="EC" id="3.2.1.22"/>
    </reaction>
</comment>
<keyword evidence="5" id="KW-1015">Disulfide bond</keyword>
<dbReference type="SUPFAM" id="SSF52266">
    <property type="entry name" value="SGNH hydrolase"/>
    <property type="match status" value="1"/>
</dbReference>
<keyword evidence="2" id="KW-0732">Signal</keyword>
<keyword evidence="4 5" id="KW-0326">Glycosidase</keyword>
<feature type="domain" description="Alpha galactosidase C-terminal" evidence="8">
    <location>
        <begin position="224"/>
        <end position="299"/>
    </location>
</feature>
<dbReference type="InterPro" id="IPR036514">
    <property type="entry name" value="SGNH_hydro_sf"/>
</dbReference>
<evidence type="ECO:0000313" key="9">
    <source>
        <dbReference type="EMBL" id="WQH06912.1"/>
    </source>
</evidence>
<gene>
    <name evidence="9" type="ORF">SR858_11440</name>
</gene>
<dbReference type="GeneID" id="43166792"/>
<dbReference type="Pfam" id="PF08305">
    <property type="entry name" value="NPCBM"/>
    <property type="match status" value="1"/>
</dbReference>
<feature type="domain" description="Glycosyl hydrolase family 98 putative carbohydrate-binding module" evidence="7">
    <location>
        <begin position="335"/>
        <end position="390"/>
    </location>
</feature>
<sequence>MGTRAEREVGTYGYGAQDMQLLFGEWNFDYVKVDACGLADYAAGQRHVRDGTYRPLGPYIVRGRPEEAASDQVEALYADLAQQLAKVRPQGDYVLSICAWGEARVADWAGKYGNMWRTSADIRGTWSSMLHNFDSAAIRPLYAGPGRWNDPDMLKVGIGEFDGAHLVAARAHLSMWAIINAPLILGADLPRVPQTILDIMGNRDVIAINQDPAGHQGVTAARNGDTQVIVKTLAQPGRKAVALINRGDQPRSAAISVAQLNLDPTAPLTVRNAWTGRVLALDGQRIVTGLAPRETVLLVVEGRPRVAGGAYVTELPARLRILDDGSAALPMALRAQWVPVQANAAPSGAPLVVDGQPVNHGIGALVNSRLQVRLDAEFGRFRAQAGVMDVATLGAAPRRAAQRHLASVWRRQAAVPAGRRPRRYRRGRARCPPARVAGGSAAGYARRDRVGGRRGDAMTVRTEDGLDPAEQHPADRPVRRRTFVVAVASALAAGCTPLARRQHERPVVLGVIEYGQSNGEAQAMKAAAVLHPDYPAGLRMPQTASANVWLGQATVGGRSFAADAISGLAPLRGAMGSATHGTTAGESMVLRLVDGAAQPPGQPGREIVLFNAAEGGQAIRNLLPDAAAQYFGFRNLQRAVTAVTAALEHEHKRYEVRVVIMAQGESDARNRQLGALQEQVRAAIEVTVKAVTGQRVPVWLLTVQPSSFSTRETAGVLAILDQHGNSLAQRGAFFCLGPTYNFPFAHDFLHHTTTGHDMRGELYAVAYQALLRDGRWDPLRVLRATLAGPRRIVLDLSEAAAVEHIDAAAPPPWLGIDVVGGAIAAITVDGAAVVITTTGPAAQVTAVRVGLAGHDGKRSAATVPRTSIRSAFAYGIYRNGDVMRKWLCHASIELSPVESF</sequence>
<keyword evidence="10" id="KW-1185">Reference proteome</keyword>
<keyword evidence="3 5" id="KW-0378">Hydrolase</keyword>
<dbReference type="InterPro" id="IPR013222">
    <property type="entry name" value="Glyco_hyd_98_carb-bd"/>
</dbReference>
<dbReference type="SUPFAM" id="SSF49785">
    <property type="entry name" value="Galactose-binding domain-like"/>
    <property type="match status" value="1"/>
</dbReference>
<evidence type="ECO:0000259" key="7">
    <source>
        <dbReference type="Pfam" id="PF08305"/>
    </source>
</evidence>
<dbReference type="InterPro" id="IPR002241">
    <property type="entry name" value="Glyco_hydro_27"/>
</dbReference>
<evidence type="ECO:0000313" key="10">
    <source>
        <dbReference type="Proteomes" id="UP001326110"/>
    </source>
</evidence>
<dbReference type="InterPro" id="IPR038637">
    <property type="entry name" value="NPCBM_sf"/>
</dbReference>
<dbReference type="Gene3D" id="2.60.40.1180">
    <property type="entry name" value="Golgi alpha-mannosidase II"/>
    <property type="match status" value="1"/>
</dbReference>
<dbReference type="InterPro" id="IPR013785">
    <property type="entry name" value="Aldolase_TIM"/>
</dbReference>
<reference evidence="9 10" key="1">
    <citation type="submission" date="2023-11" db="EMBL/GenBank/DDBJ databases">
        <title>MicrobeMod: A computational toolkit for identifying prokaryotic methylation and restriction-modification with nanopore sequencing.</title>
        <authorList>
            <person name="Crits-Christoph A."/>
            <person name="Kang S.C."/>
            <person name="Lee H."/>
            <person name="Ostrov N."/>
        </authorList>
    </citation>
    <scope>NUCLEOTIDE SEQUENCE [LARGE SCALE GENOMIC DNA]</scope>
    <source>
        <strain evidence="9 10">ATCC 25935</strain>
    </source>
</reference>
<dbReference type="InterPro" id="IPR041233">
    <property type="entry name" value="Melibiase_C"/>
</dbReference>
<dbReference type="InterPro" id="IPR008979">
    <property type="entry name" value="Galactose-bd-like_sf"/>
</dbReference>
<dbReference type="RefSeq" id="WP_051120285.1">
    <property type="nucleotide sequence ID" value="NZ_CP140152.1"/>
</dbReference>
<evidence type="ECO:0000259" key="8">
    <source>
        <dbReference type="Pfam" id="PF17801"/>
    </source>
</evidence>
<dbReference type="EMBL" id="CP140152">
    <property type="protein sequence ID" value="WQH06912.1"/>
    <property type="molecule type" value="Genomic_DNA"/>
</dbReference>
<organism evidence="9 10">
    <name type="scientific">Duganella zoogloeoides</name>
    <dbReference type="NCBI Taxonomy" id="75659"/>
    <lineage>
        <taxon>Bacteria</taxon>
        <taxon>Pseudomonadati</taxon>
        <taxon>Pseudomonadota</taxon>
        <taxon>Betaproteobacteria</taxon>
        <taxon>Burkholderiales</taxon>
        <taxon>Oxalobacteraceae</taxon>
        <taxon>Telluria group</taxon>
        <taxon>Duganella</taxon>
    </lineage>
</organism>
<comment type="similarity">
    <text evidence="1 5">Belongs to the glycosyl hydrolase 27 family.</text>
</comment>
<dbReference type="PANTHER" id="PTHR11452">
    <property type="entry name" value="ALPHA-GALACTOSIDASE/ALPHA-N-ACETYLGALACTOSAMINIDASE"/>
    <property type="match status" value="1"/>
</dbReference>
<dbReference type="InterPro" id="IPR017853">
    <property type="entry name" value="GH"/>
</dbReference>
<dbReference type="Gene3D" id="3.20.20.70">
    <property type="entry name" value="Aldolase class I"/>
    <property type="match status" value="1"/>
</dbReference>
<dbReference type="InterPro" id="IPR013780">
    <property type="entry name" value="Glyco_hydro_b"/>
</dbReference>
<protein>
    <recommendedName>
        <fullName evidence="5">Alpha-galactosidase</fullName>
        <ecNumber evidence="5">3.2.1.22</ecNumber>
    </recommendedName>
    <alternativeName>
        <fullName evidence="5">Melibiase</fullName>
    </alternativeName>
</protein>
<evidence type="ECO:0000256" key="4">
    <source>
        <dbReference type="ARBA" id="ARBA00023295"/>
    </source>
</evidence>
<dbReference type="PANTHER" id="PTHR11452:SF36">
    <property type="entry name" value="ALPHA-GALACTOSIDASE"/>
    <property type="match status" value="1"/>
</dbReference>
<dbReference type="SUPFAM" id="SSF51445">
    <property type="entry name" value="(Trans)glycosidases"/>
    <property type="match status" value="1"/>
</dbReference>
<feature type="region of interest" description="Disordered" evidence="6">
    <location>
        <begin position="449"/>
        <end position="474"/>
    </location>
</feature>
<evidence type="ECO:0000256" key="5">
    <source>
        <dbReference type="RuleBase" id="RU361168"/>
    </source>
</evidence>
<proteinExistence type="inferred from homology"/>
<dbReference type="Pfam" id="PF16499">
    <property type="entry name" value="Melibiase_2"/>
    <property type="match status" value="1"/>
</dbReference>
<evidence type="ECO:0000256" key="3">
    <source>
        <dbReference type="ARBA" id="ARBA00022801"/>
    </source>
</evidence>
<dbReference type="Gene3D" id="3.40.50.1110">
    <property type="entry name" value="SGNH hydrolase"/>
    <property type="match status" value="1"/>
</dbReference>